<gene>
    <name evidence="3" type="ORF">FGG08_006429</name>
</gene>
<reference evidence="3" key="1">
    <citation type="submission" date="2021-03" db="EMBL/GenBank/DDBJ databases">
        <title>Comparative genomics and phylogenomic investigation of the class Geoglossomycetes provide insights into ecological specialization and systematics.</title>
        <authorList>
            <person name="Melie T."/>
            <person name="Pirro S."/>
            <person name="Miller A.N."/>
            <person name="Quandt A."/>
        </authorList>
    </citation>
    <scope>NUCLEOTIDE SEQUENCE</scope>
    <source>
        <strain evidence="3">GBOQ0MN5Z8</strain>
    </source>
</reference>
<dbReference type="GO" id="GO:0016887">
    <property type="term" value="F:ATP hydrolysis activity"/>
    <property type="evidence" value="ECO:0007669"/>
    <property type="project" value="InterPro"/>
</dbReference>
<evidence type="ECO:0000256" key="1">
    <source>
        <dbReference type="SAM" id="MobiDB-lite"/>
    </source>
</evidence>
<feature type="region of interest" description="Disordered" evidence="1">
    <location>
        <begin position="990"/>
        <end position="1020"/>
    </location>
</feature>
<feature type="compositionally biased region" description="Polar residues" evidence="1">
    <location>
        <begin position="207"/>
        <end position="220"/>
    </location>
</feature>
<dbReference type="Proteomes" id="UP000698800">
    <property type="component" value="Unassembled WGS sequence"/>
</dbReference>
<dbReference type="SMART" id="SM00382">
    <property type="entry name" value="AAA"/>
    <property type="match status" value="1"/>
</dbReference>
<name>A0A9P8I0X2_9PEZI</name>
<dbReference type="GO" id="GO:0005524">
    <property type="term" value="F:ATP binding"/>
    <property type="evidence" value="ECO:0007669"/>
    <property type="project" value="InterPro"/>
</dbReference>
<feature type="region of interest" description="Disordered" evidence="1">
    <location>
        <begin position="188"/>
        <end position="226"/>
    </location>
</feature>
<dbReference type="AlphaFoldDB" id="A0A9P8I0X2"/>
<accession>A0A9P8I0X2</accession>
<feature type="region of interest" description="Disordered" evidence="1">
    <location>
        <begin position="1049"/>
        <end position="1072"/>
    </location>
</feature>
<feature type="domain" description="AAA+ ATPase" evidence="2">
    <location>
        <begin position="406"/>
        <end position="578"/>
    </location>
</feature>
<organism evidence="3 4">
    <name type="scientific">Glutinoglossum americanum</name>
    <dbReference type="NCBI Taxonomy" id="1670608"/>
    <lineage>
        <taxon>Eukaryota</taxon>
        <taxon>Fungi</taxon>
        <taxon>Dikarya</taxon>
        <taxon>Ascomycota</taxon>
        <taxon>Pezizomycotina</taxon>
        <taxon>Geoglossomycetes</taxon>
        <taxon>Geoglossales</taxon>
        <taxon>Geoglossaceae</taxon>
        <taxon>Glutinoglossum</taxon>
    </lineage>
</organism>
<keyword evidence="4" id="KW-1185">Reference proteome</keyword>
<dbReference type="SUPFAM" id="SSF52540">
    <property type="entry name" value="P-loop containing nucleoside triphosphate hydrolases"/>
    <property type="match status" value="1"/>
</dbReference>
<dbReference type="EMBL" id="JAGHQL010000184">
    <property type="protein sequence ID" value="KAH0536721.1"/>
    <property type="molecule type" value="Genomic_DNA"/>
</dbReference>
<protein>
    <recommendedName>
        <fullName evidence="2">AAA+ ATPase domain-containing protein</fullName>
    </recommendedName>
</protein>
<evidence type="ECO:0000313" key="4">
    <source>
        <dbReference type="Proteomes" id="UP000698800"/>
    </source>
</evidence>
<dbReference type="InterPro" id="IPR003959">
    <property type="entry name" value="ATPase_AAA_core"/>
</dbReference>
<evidence type="ECO:0000313" key="3">
    <source>
        <dbReference type="EMBL" id="KAH0536721.1"/>
    </source>
</evidence>
<dbReference type="OrthoDB" id="2195431at2759"/>
<dbReference type="Pfam" id="PF00004">
    <property type="entry name" value="AAA"/>
    <property type="match status" value="1"/>
</dbReference>
<dbReference type="GO" id="GO:0003677">
    <property type="term" value="F:DNA binding"/>
    <property type="evidence" value="ECO:0007669"/>
    <property type="project" value="TreeGrafter"/>
</dbReference>
<dbReference type="PANTHER" id="PTHR23389">
    <property type="entry name" value="CHROMOSOME TRANSMISSION FIDELITY FACTOR 18"/>
    <property type="match status" value="1"/>
</dbReference>
<evidence type="ECO:0000259" key="2">
    <source>
        <dbReference type="SMART" id="SM00382"/>
    </source>
</evidence>
<proteinExistence type="predicted"/>
<dbReference type="InterPro" id="IPR003593">
    <property type="entry name" value="AAA+_ATPase"/>
</dbReference>
<comment type="caution">
    <text evidence="3">The sequence shown here is derived from an EMBL/GenBank/DDBJ whole genome shotgun (WGS) entry which is preliminary data.</text>
</comment>
<feature type="region of interest" description="Disordered" evidence="1">
    <location>
        <begin position="312"/>
        <end position="347"/>
    </location>
</feature>
<dbReference type="InterPro" id="IPR027417">
    <property type="entry name" value="P-loop_NTPase"/>
</dbReference>
<dbReference type="Gene3D" id="3.40.50.300">
    <property type="entry name" value="P-loop containing nucleotide triphosphate hydrolases"/>
    <property type="match status" value="1"/>
</dbReference>
<dbReference type="PANTHER" id="PTHR23389:SF3">
    <property type="entry name" value="CHROMOSOME TRANSMISSION FIDELITY PROTEIN 18 HOMOLOG"/>
    <property type="match status" value="1"/>
</dbReference>
<feature type="compositionally biased region" description="Basic and acidic residues" evidence="1">
    <location>
        <begin position="990"/>
        <end position="999"/>
    </location>
</feature>
<dbReference type="CDD" id="cd00009">
    <property type="entry name" value="AAA"/>
    <property type="match status" value="1"/>
</dbReference>
<dbReference type="GO" id="GO:0005634">
    <property type="term" value="C:nucleus"/>
    <property type="evidence" value="ECO:0007669"/>
    <property type="project" value="TreeGrafter"/>
</dbReference>
<sequence>MYYSSPPTTPYLSDPAIFFHSEAGDTADSNHIEILPPYTNNSDDLEALHAQQDEATAEKSKRGQVIQHRAWKVADAFRSDGGYQAESPLRGRTNLSRGIPRALASEDLEIPPSSPPMTAVAQKSHISAMAMTEDVDPGCSGRGKGRAGLAPYKGLLDKYRGPGPSQAGAIADAGKETVESIQESLHDFAPGVGPFIADDSDSGDSRLPTSQRPSGGNINPISRPLDTINDLNQTQFPSLPCLPLGGTACSTGKREYSIRTCSGRSFEVSRKPTVKPPSFEQLISSRSLTAPGRAQKSYYGIDVHKLLDEISRETRIPTDQTGTGRSEDPRPSIEEVPESQSGSHGKTMLWTEKYRAKAFTDLIGDERTHRSVLRWLKGWDPIVFPRQGRTKAVLRESKEGSEERSHRKILLLTGPPGLGKTTLAHVAAKQAGYEALEINASDERSKSVVEGRIRDSLGTETVRIVGTKSANGRFRKAGKPVCIVVDEVDGVVSGAAGAGAGEGGFVKALIDLVALDQRNSSSLTTVTNSSTPARKRKKGGGFRFLRPLILICNDVYHPSLRPLRQSSVAEVIHVRKPPLSMVVSRMKTIFEKEGLSCDGDGVRRLCEATWGLNSRREASSASSGISEGDIRGVMVVGEWVAGKLRSSLPGTARLTRRWVEQHIIGDLGDGGTGARGLGRGGAKEIVQRVFLEGAGFPKPTNLGSTNGVLGEYGVKTGVAEFSKRKAMEWLREKVDSGGECDWVITDCFSTYLSQPYQDDTLLSKPNAAYDWLHFYDTLNSRIFAGQEWELNPYLSQPVLSFHHLFASSARHAQTSSFGQTRFGEDGDGEPAPFTGPKADFTARGVMESNRALLQTLQSSLSIPLLRLFRSPEDIATDLVSYLNKILTPDIKPVVIGGSGDQRGIASVRRENEREMVRRAAGVMAAVGVTFERGRVELGAGGRDGGWVYRMEPPIDTLATFETSAVTPGAAPAPIRYAVRQVLDQEYHKEVARRDNEARQARYRAGNPGGGRPFGNKTQKDKMMPRNENLRITGAKRDFFGRIINEAVPRADTEDADETEMARKKRKSSGGDQENTVWISYHEGFSNAVRKPITLEEILRGL</sequence>